<dbReference type="AlphaFoldDB" id="A0A974DWH4"/>
<proteinExistence type="predicted"/>
<name>A0A974DWH4_XENLA</name>
<dbReference type="PANTHER" id="PTHR21301:SF10">
    <property type="entry name" value="REVERSE TRANSCRIPTASE DOMAIN-CONTAINING PROTEIN"/>
    <property type="match status" value="1"/>
</dbReference>
<dbReference type="Pfam" id="PF26215">
    <property type="entry name" value="HTH_animal"/>
    <property type="match status" value="1"/>
</dbReference>
<dbReference type="PANTHER" id="PTHR21301">
    <property type="entry name" value="REVERSE TRANSCRIPTASE"/>
    <property type="match status" value="1"/>
</dbReference>
<reference evidence="3" key="1">
    <citation type="journal article" date="2016" name="Nature">
        <title>Genome evolution in the allotetraploid frog Xenopus laevis.</title>
        <authorList>
            <person name="Session A.M."/>
            <person name="Uno Y."/>
            <person name="Kwon T."/>
            <person name="Chapman J.A."/>
            <person name="Toyoda A."/>
            <person name="Takahashi S."/>
            <person name="Fukui A."/>
            <person name="Hikosaka A."/>
            <person name="Suzuki A."/>
            <person name="Kondo M."/>
            <person name="van Heeringen S.J."/>
            <person name="Quigley I."/>
            <person name="Heinz S."/>
            <person name="Ogino H."/>
            <person name="Ochi H."/>
            <person name="Hellsten U."/>
            <person name="Lyons J.B."/>
            <person name="Simakov O."/>
            <person name="Putnam N."/>
            <person name="Stites J."/>
            <person name="Kuroki Y."/>
            <person name="Tanaka T."/>
            <person name="Michiue T."/>
            <person name="Watanabe M."/>
            <person name="Bogdanovic O."/>
            <person name="Lister R."/>
            <person name="Georgiou G."/>
            <person name="Paranjpe S.S."/>
            <person name="van Kruijsbergen I."/>
            <person name="Shu S."/>
            <person name="Carlson J."/>
            <person name="Kinoshita T."/>
            <person name="Ohta Y."/>
            <person name="Mawaribuchi S."/>
            <person name="Jenkins J."/>
            <person name="Grimwood J."/>
            <person name="Schmutz J."/>
            <person name="Mitros T."/>
            <person name="Mozaffari S.V."/>
            <person name="Suzuki Y."/>
            <person name="Haramoto Y."/>
            <person name="Yamamoto T.S."/>
            <person name="Takagi C."/>
            <person name="Heald R."/>
            <person name="Miller K."/>
            <person name="Haudenschild C."/>
            <person name="Kitzman J."/>
            <person name="Nakayama T."/>
            <person name="Izutsu Y."/>
            <person name="Robert J."/>
            <person name="Fortriede J."/>
            <person name="Burns K."/>
            <person name="Lotay V."/>
            <person name="Karimi K."/>
            <person name="Yasuoka Y."/>
            <person name="Dichmann D.S."/>
            <person name="Flajnik M.F."/>
            <person name="Houston D.W."/>
            <person name="Shendure J."/>
            <person name="DuPasquier L."/>
            <person name="Vize P.D."/>
            <person name="Zorn A.M."/>
            <person name="Ito M."/>
            <person name="Marcotte E.M."/>
            <person name="Wallingford J.B."/>
            <person name="Ito Y."/>
            <person name="Asashima M."/>
            <person name="Ueno N."/>
            <person name="Matsuda Y."/>
            <person name="Veenstra G.J."/>
            <person name="Fujiyama A."/>
            <person name="Harland R.M."/>
            <person name="Taira M."/>
            <person name="Rokhsar D.S."/>
        </authorList>
    </citation>
    <scope>NUCLEOTIDE SEQUENCE [LARGE SCALE GENOMIC DNA]</scope>
    <source>
        <strain evidence="3">J</strain>
    </source>
</reference>
<dbReference type="InterPro" id="IPR058912">
    <property type="entry name" value="HTH_animal"/>
</dbReference>
<dbReference type="EMBL" id="CM004467">
    <property type="protein sequence ID" value="OCT98790.1"/>
    <property type="molecule type" value="Genomic_DNA"/>
</dbReference>
<protein>
    <recommendedName>
        <fullName evidence="1">Helix-turn-helix domain-containing protein</fullName>
    </recommendedName>
</protein>
<feature type="domain" description="Helix-turn-helix" evidence="1">
    <location>
        <begin position="40"/>
        <end position="75"/>
    </location>
</feature>
<sequence>MKLELNYSKTEINFQDTTIHIRSNTLVTSIYRQPTERRTFLRNDSSHPKHIRKSIIYSQAIRYNCICSDPTDWDTWLQIKRAVSIPRENNNNRVPLVVTYNPHLESLCKAIMELQPILLNDKRLHNIFPEPPLLAYRHPPNLKGIIVRSSLQGPAENGTSPCLQKRCETCAHIYEVDRVPIPHHPQKHQIKELYVGETGQTLRQWMNSYRFKIKHGNTDVPVAAHFCSNTPSIKDLPVTILKGNFKTQQEWKEWE</sequence>
<dbReference type="Proteomes" id="UP000694892">
    <property type="component" value="Chromosome 1S"/>
</dbReference>
<gene>
    <name evidence="2" type="ORF">XELAEV_18011024mg</name>
</gene>
<evidence type="ECO:0000259" key="1">
    <source>
        <dbReference type="Pfam" id="PF26215"/>
    </source>
</evidence>
<evidence type="ECO:0000313" key="2">
    <source>
        <dbReference type="EMBL" id="OCT98790.1"/>
    </source>
</evidence>
<organism evidence="2 3">
    <name type="scientific">Xenopus laevis</name>
    <name type="common">African clawed frog</name>
    <dbReference type="NCBI Taxonomy" id="8355"/>
    <lineage>
        <taxon>Eukaryota</taxon>
        <taxon>Metazoa</taxon>
        <taxon>Chordata</taxon>
        <taxon>Craniata</taxon>
        <taxon>Vertebrata</taxon>
        <taxon>Euteleostomi</taxon>
        <taxon>Amphibia</taxon>
        <taxon>Batrachia</taxon>
        <taxon>Anura</taxon>
        <taxon>Pipoidea</taxon>
        <taxon>Pipidae</taxon>
        <taxon>Xenopodinae</taxon>
        <taxon>Xenopus</taxon>
        <taxon>Xenopus</taxon>
    </lineage>
</organism>
<evidence type="ECO:0000313" key="3">
    <source>
        <dbReference type="Proteomes" id="UP000694892"/>
    </source>
</evidence>
<accession>A0A974DWH4</accession>